<evidence type="ECO:0000259" key="10">
    <source>
        <dbReference type="Pfam" id="PF04998"/>
    </source>
</evidence>
<dbReference type="CDD" id="cd02735">
    <property type="entry name" value="RNAP_I_Rpa1_C"/>
    <property type="match status" value="1"/>
</dbReference>
<dbReference type="GO" id="GO:0003899">
    <property type="term" value="F:DNA-directed RNA polymerase activity"/>
    <property type="evidence" value="ECO:0007669"/>
    <property type="project" value="UniProtKB-EC"/>
</dbReference>
<sequence length="669" mass="73952">MAGREGLIDTAVKTARSGYLQRCLIKHLEGVKVHYDHTVRDSDSSVLQFLYGEDSIDVTKSKHLQQFDFAARNHDSMVTRYDPEGIKGKVIMDEAVEYTKKALKKPGKYEPAMSVFSPSRYLGSMSEAYVRKLNDYIKTNQKGLIARKGGADAQTPSAITAHKVPEKAFMQLARVRYMRSLVEPGEAVGLLASQGVGEPSTQMTLNTFHLAGHGAANVTLGIPRLREIVMTAAQKPATPTMKLPLREEVDVAEVDSFVKQVSRLTLGEVIDRVVVTEQLTGKVAANNDTRKRKYTVLLEFYPAKEYEEEYQITKAQLHESLVSSFALRLRKEIVTETRLMEKSRQQDETVGKGLKMKADELDESGPVRRGRDAELDDDDEDAGQLKRQAQARQHEYEDDEAANNNAMDLEDMIEAEAISEDEDSDDDEGANAAARSAHAATNARSDALADAFATASRFGENFSFDTKHGKSAQFELEFPGDMPKLLLVDLIERTCRASVVHEIDNIGRCLKDFNDKGEFTRSMTTEGSNLKGMWELADELIDLDKLGSNDVYAILRTYGVEAARRSIINEMSSIFGAYGIGVDYRHLTVIADYMTHHGGYRPFNRTGIASKSSPLLKASFETTVAFLSEATLHGDFDDLTSPAAKIVMGKPSGSGTGAFDIRAPRRVGA</sequence>
<dbReference type="VEuPathDB" id="FungiDB:A1Q1_07737"/>
<keyword evidence="3 11" id="KW-0240">DNA-directed RNA polymerase</keyword>
<dbReference type="KEGG" id="tasa:A1Q1_07737"/>
<dbReference type="PANTHER" id="PTHR19376:SF11">
    <property type="entry name" value="DNA-DIRECTED RNA POLYMERASE I SUBUNIT RPA1"/>
    <property type="match status" value="1"/>
</dbReference>
<dbReference type="Gene3D" id="1.10.357.120">
    <property type="match status" value="1"/>
</dbReference>
<feature type="domain" description="RNA polymerase Rpb1" evidence="10">
    <location>
        <begin position="1"/>
        <end position="613"/>
    </location>
</feature>
<dbReference type="AlphaFoldDB" id="J6F6U8"/>
<dbReference type="Gene3D" id="6.10.250.2940">
    <property type="match status" value="1"/>
</dbReference>
<dbReference type="HOGENOM" id="CLU_000487_2_0_1"/>
<dbReference type="Gene3D" id="1.10.150.390">
    <property type="match status" value="1"/>
</dbReference>
<evidence type="ECO:0000256" key="3">
    <source>
        <dbReference type="ARBA" id="ARBA00022478"/>
    </source>
</evidence>
<evidence type="ECO:0000256" key="6">
    <source>
        <dbReference type="ARBA" id="ARBA00023163"/>
    </source>
</evidence>
<feature type="region of interest" description="Disordered" evidence="9">
    <location>
        <begin position="340"/>
        <end position="404"/>
    </location>
</feature>
<dbReference type="GeneID" id="25991249"/>
<dbReference type="RefSeq" id="XP_014182224.1">
    <property type="nucleotide sequence ID" value="XM_014326749.1"/>
</dbReference>
<feature type="compositionally biased region" description="Acidic residues" evidence="9">
    <location>
        <begin position="419"/>
        <end position="429"/>
    </location>
</feature>
<evidence type="ECO:0000256" key="5">
    <source>
        <dbReference type="ARBA" id="ARBA00022695"/>
    </source>
</evidence>
<protein>
    <recommendedName>
        <fullName evidence="7">DNA-directed RNA polymerase I subunit RPA1</fullName>
        <ecNumber evidence="2">2.7.7.6</ecNumber>
    </recommendedName>
    <alternativeName>
        <fullName evidence="8">DNA-directed RNA polymerase I subunit rpa1</fullName>
    </alternativeName>
</protein>
<comment type="similarity">
    <text evidence="1">Belongs to the RNA polymerase beta' chain family.</text>
</comment>
<evidence type="ECO:0000313" key="12">
    <source>
        <dbReference type="Proteomes" id="UP000002748"/>
    </source>
</evidence>
<feature type="region of interest" description="Disordered" evidence="9">
    <location>
        <begin position="419"/>
        <end position="441"/>
    </location>
</feature>
<evidence type="ECO:0000313" key="11">
    <source>
        <dbReference type="EMBL" id="EJT51047.1"/>
    </source>
</evidence>
<keyword evidence="4" id="KW-0808">Transferase</keyword>
<evidence type="ECO:0000256" key="8">
    <source>
        <dbReference type="ARBA" id="ARBA00074527"/>
    </source>
</evidence>
<feature type="compositionally biased region" description="Low complexity" evidence="9">
    <location>
        <begin position="430"/>
        <end position="441"/>
    </location>
</feature>
<dbReference type="Gene3D" id="3.30.70.2850">
    <property type="match status" value="1"/>
</dbReference>
<comment type="caution">
    <text evidence="11">The sequence shown here is derived from an EMBL/GenBank/DDBJ whole genome shotgun (WGS) entry which is preliminary data.</text>
</comment>
<dbReference type="SUPFAM" id="SSF64484">
    <property type="entry name" value="beta and beta-prime subunits of DNA dependent RNA-polymerase"/>
    <property type="match status" value="1"/>
</dbReference>
<dbReference type="Pfam" id="PF04998">
    <property type="entry name" value="RNA_pol_Rpb1_5"/>
    <property type="match status" value="1"/>
</dbReference>
<dbReference type="InterPro" id="IPR047107">
    <property type="entry name" value="DNA-dir_RNA_pol1_lsu_C"/>
</dbReference>
<keyword evidence="5" id="KW-0548">Nucleotidyltransferase</keyword>
<gene>
    <name evidence="11" type="ORF">A1Q1_07737</name>
</gene>
<evidence type="ECO:0000256" key="1">
    <source>
        <dbReference type="ARBA" id="ARBA00006460"/>
    </source>
</evidence>
<evidence type="ECO:0000256" key="4">
    <source>
        <dbReference type="ARBA" id="ARBA00022679"/>
    </source>
</evidence>
<dbReference type="OrthoDB" id="270392at2759"/>
<name>J6F6U8_TRIAS</name>
<keyword evidence="6" id="KW-0804">Transcription</keyword>
<organism evidence="11 12">
    <name type="scientific">Trichosporon asahii var. asahii (strain ATCC 90039 / CBS 2479 / JCM 2466 / KCTC 7840 / NBRC 103889/ NCYC 2677 / UAMH 7654)</name>
    <name type="common">Yeast</name>
    <dbReference type="NCBI Taxonomy" id="1186058"/>
    <lineage>
        <taxon>Eukaryota</taxon>
        <taxon>Fungi</taxon>
        <taxon>Dikarya</taxon>
        <taxon>Basidiomycota</taxon>
        <taxon>Agaricomycotina</taxon>
        <taxon>Tremellomycetes</taxon>
        <taxon>Trichosporonales</taxon>
        <taxon>Trichosporonaceae</taxon>
        <taxon>Trichosporon</taxon>
    </lineage>
</organism>
<dbReference type="Proteomes" id="UP000002748">
    <property type="component" value="Unassembled WGS sequence"/>
</dbReference>
<proteinExistence type="inferred from homology"/>
<accession>J6F6U8</accession>
<evidence type="ECO:0000256" key="7">
    <source>
        <dbReference type="ARBA" id="ARBA00074245"/>
    </source>
</evidence>
<dbReference type="EC" id="2.7.7.6" evidence="2"/>
<dbReference type="GO" id="GO:0005736">
    <property type="term" value="C:RNA polymerase I complex"/>
    <property type="evidence" value="ECO:0007669"/>
    <property type="project" value="TreeGrafter"/>
</dbReference>
<evidence type="ECO:0000256" key="9">
    <source>
        <dbReference type="SAM" id="MobiDB-lite"/>
    </source>
</evidence>
<dbReference type="GO" id="GO:0006351">
    <property type="term" value="P:DNA-templated transcription"/>
    <property type="evidence" value="ECO:0007669"/>
    <property type="project" value="InterPro"/>
</dbReference>
<dbReference type="FunFam" id="1.10.150.390:FF:000005">
    <property type="entry name" value="DNA-directed RNA polymerase subunit"/>
    <property type="match status" value="1"/>
</dbReference>
<dbReference type="PANTHER" id="PTHR19376">
    <property type="entry name" value="DNA-DIRECTED RNA POLYMERASE"/>
    <property type="match status" value="1"/>
</dbReference>
<dbReference type="InterPro" id="IPR045867">
    <property type="entry name" value="DNA-dir_RpoC_beta_prime"/>
</dbReference>
<dbReference type="InterPro" id="IPR007081">
    <property type="entry name" value="RNA_pol_Rpb1_5"/>
</dbReference>
<evidence type="ECO:0000256" key="2">
    <source>
        <dbReference type="ARBA" id="ARBA00012418"/>
    </source>
</evidence>
<reference evidence="11 12" key="1">
    <citation type="journal article" date="2012" name="Eukaryot. Cell">
        <title>Draft genome sequence of CBS 2479, the standard type strain of Trichosporon asahii.</title>
        <authorList>
            <person name="Yang R.Y."/>
            <person name="Li H.T."/>
            <person name="Zhu H."/>
            <person name="Zhou G.P."/>
            <person name="Wang M."/>
            <person name="Wang L."/>
        </authorList>
    </citation>
    <scope>NUCLEOTIDE SEQUENCE [LARGE SCALE GENOMIC DNA]</scope>
    <source>
        <strain evidence="12">ATCC 90039 / CBS 2479 / JCM 2466 / KCTC 7840 / NCYC 2677 / UAMH 7654</strain>
    </source>
</reference>
<dbReference type="EMBL" id="ALBS01000075">
    <property type="protein sequence ID" value="EJT51047.1"/>
    <property type="molecule type" value="Genomic_DNA"/>
</dbReference>
<feature type="compositionally biased region" description="Basic and acidic residues" evidence="9">
    <location>
        <begin position="340"/>
        <end position="350"/>
    </location>
</feature>
<dbReference type="GO" id="GO:0003677">
    <property type="term" value="F:DNA binding"/>
    <property type="evidence" value="ECO:0007669"/>
    <property type="project" value="InterPro"/>
</dbReference>